<gene>
    <name evidence="1" type="ORF">EVJ58_g9740</name>
</gene>
<accession>A0A4Y9XU52</accession>
<reference evidence="1 2" key="1">
    <citation type="submission" date="2019-01" db="EMBL/GenBank/DDBJ databases">
        <title>Genome sequencing of the rare red list fungi Fomitopsis rosea.</title>
        <authorList>
            <person name="Buettner E."/>
            <person name="Kellner H."/>
        </authorList>
    </citation>
    <scope>NUCLEOTIDE SEQUENCE [LARGE SCALE GENOMIC DNA]</scope>
    <source>
        <strain evidence="1 2">DSM 105464</strain>
    </source>
</reference>
<evidence type="ECO:0000313" key="1">
    <source>
        <dbReference type="EMBL" id="TFY52917.1"/>
    </source>
</evidence>
<dbReference type="Proteomes" id="UP000298390">
    <property type="component" value="Unassembled WGS sequence"/>
</dbReference>
<dbReference type="EMBL" id="SEKV01000900">
    <property type="protein sequence ID" value="TFY52917.1"/>
    <property type="molecule type" value="Genomic_DNA"/>
</dbReference>
<organism evidence="1 2">
    <name type="scientific">Rhodofomes roseus</name>
    <dbReference type="NCBI Taxonomy" id="34475"/>
    <lineage>
        <taxon>Eukaryota</taxon>
        <taxon>Fungi</taxon>
        <taxon>Dikarya</taxon>
        <taxon>Basidiomycota</taxon>
        <taxon>Agaricomycotina</taxon>
        <taxon>Agaricomycetes</taxon>
        <taxon>Polyporales</taxon>
        <taxon>Rhodofomes</taxon>
    </lineage>
</organism>
<sequence length="54" mass="5896">TAGSLMPSTGSPSTHQWVRRLRAVRQESGPAVSALYTVIRERAPTATGYARHRC</sequence>
<name>A0A4Y9XU52_9APHY</name>
<dbReference type="AlphaFoldDB" id="A0A4Y9XU52"/>
<proteinExistence type="predicted"/>
<comment type="caution">
    <text evidence="1">The sequence shown here is derived from an EMBL/GenBank/DDBJ whole genome shotgun (WGS) entry which is preliminary data.</text>
</comment>
<evidence type="ECO:0000313" key="2">
    <source>
        <dbReference type="Proteomes" id="UP000298390"/>
    </source>
</evidence>
<feature type="non-terminal residue" evidence="1">
    <location>
        <position position="1"/>
    </location>
</feature>
<protein>
    <submittedName>
        <fullName evidence="1">Uncharacterized protein</fullName>
    </submittedName>
</protein>